<dbReference type="EMBL" id="ADBJ01000044">
    <property type="protein sequence ID" value="EFA76986.1"/>
    <property type="molecule type" value="Genomic_DNA"/>
</dbReference>
<name>D3BNN5_HETP5</name>
<dbReference type="PANTHER" id="PTHR31142">
    <property type="entry name" value="TOBAMOVIRUS MULTIPLICATION PROTEIN 1-LIKE ISOFORM X1"/>
    <property type="match status" value="1"/>
</dbReference>
<feature type="transmembrane region" description="Helical" evidence="1">
    <location>
        <begin position="112"/>
        <end position="133"/>
    </location>
</feature>
<gene>
    <name evidence="2" type="ORF">PPL_09738</name>
</gene>
<feature type="transmembrane region" description="Helical" evidence="1">
    <location>
        <begin position="191"/>
        <end position="214"/>
    </location>
</feature>
<evidence type="ECO:0000313" key="2">
    <source>
        <dbReference type="EMBL" id="EFA76986.1"/>
    </source>
</evidence>
<keyword evidence="3" id="KW-1185">Reference proteome</keyword>
<keyword evidence="1" id="KW-1133">Transmembrane helix</keyword>
<feature type="transmembrane region" description="Helical" evidence="1">
    <location>
        <begin position="375"/>
        <end position="398"/>
    </location>
</feature>
<protein>
    <recommendedName>
        <fullName evidence="4">THH1/TOM1/TOM3 domain-containing protein</fullName>
    </recommendedName>
</protein>
<feature type="transmembrane region" description="Helical" evidence="1">
    <location>
        <begin position="149"/>
        <end position="171"/>
    </location>
</feature>
<evidence type="ECO:0008006" key="4">
    <source>
        <dbReference type="Google" id="ProtNLM"/>
    </source>
</evidence>
<dbReference type="Proteomes" id="UP000001396">
    <property type="component" value="Unassembled WGS sequence"/>
</dbReference>
<organism evidence="2 3">
    <name type="scientific">Heterostelium pallidum (strain ATCC 26659 / Pp 5 / PN500)</name>
    <name type="common">Cellular slime mold</name>
    <name type="synonym">Polysphondylium pallidum</name>
    <dbReference type="NCBI Taxonomy" id="670386"/>
    <lineage>
        <taxon>Eukaryota</taxon>
        <taxon>Amoebozoa</taxon>
        <taxon>Evosea</taxon>
        <taxon>Eumycetozoa</taxon>
        <taxon>Dictyostelia</taxon>
        <taxon>Acytosteliales</taxon>
        <taxon>Acytosteliaceae</taxon>
        <taxon>Heterostelium</taxon>
    </lineage>
</organism>
<evidence type="ECO:0000256" key="1">
    <source>
        <dbReference type="SAM" id="Phobius"/>
    </source>
</evidence>
<feature type="transmembrane region" description="Helical" evidence="1">
    <location>
        <begin position="6"/>
        <end position="28"/>
    </location>
</feature>
<reference evidence="2 3" key="1">
    <citation type="journal article" date="2011" name="Genome Res.">
        <title>Phylogeny-wide analysis of social amoeba genomes highlights ancient origins for complex intercellular communication.</title>
        <authorList>
            <person name="Heidel A.J."/>
            <person name="Lawal H.M."/>
            <person name="Felder M."/>
            <person name="Schilde C."/>
            <person name="Helps N.R."/>
            <person name="Tunggal B."/>
            <person name="Rivero F."/>
            <person name="John U."/>
            <person name="Schleicher M."/>
            <person name="Eichinger L."/>
            <person name="Platzer M."/>
            <person name="Noegel A.A."/>
            <person name="Schaap P."/>
            <person name="Gloeckner G."/>
        </authorList>
    </citation>
    <scope>NUCLEOTIDE SEQUENCE [LARGE SCALE GENOMIC DNA]</scope>
    <source>
        <strain evidence="3">ATCC 26659 / Pp 5 / PN500</strain>
    </source>
</reference>
<sequence length="416" mass="48280">MRNDHLVYNICHYILAAIYCGLLVYCVYKVIKKCKFTFVEKYNNINLQSDCSAFRFNQENGWVFCRSTIVFFSFLIVAFGIRCTMFVVYIFAKDGTLTLTFQAQQALELVKILPAFFIFTALTISLFACIILLKHQTRPRQELIKKYKIYVAVGNFLMYIVVFILSLLQYQSDHYNGPSFVENPSNSFYDIALQYMAVVIYLVTALFLFVYIIISRIKNKGQVVEAVSLMDRSSATKQEQKTFQLENNVEILLVFLFFVYLIRSVMVFVTTYVVDFDVPYYDLIHYMALEVLPMVLMIIIMKRVNGQQALKGDQAEEGVIDQQYAAINVDVEDVDDSRTSLIDHSSDYISMGQMSPNSATKQEEKTEELEVNFEILMVVLLFANLVRASLLLITTFVWPIDWPYYDLVHYMLLEIK</sequence>
<feature type="transmembrane region" description="Helical" evidence="1">
    <location>
        <begin position="251"/>
        <end position="274"/>
    </location>
</feature>
<dbReference type="InterPro" id="IPR040226">
    <property type="entry name" value="THH1/TOM1/TOM3"/>
</dbReference>
<keyword evidence="1" id="KW-0472">Membrane</keyword>
<dbReference type="AlphaFoldDB" id="D3BNN5"/>
<accession>D3BNN5</accession>
<comment type="caution">
    <text evidence="2">The sequence shown here is derived from an EMBL/GenBank/DDBJ whole genome shotgun (WGS) entry which is preliminary data.</text>
</comment>
<proteinExistence type="predicted"/>
<keyword evidence="1" id="KW-0812">Transmembrane</keyword>
<feature type="transmembrane region" description="Helical" evidence="1">
    <location>
        <begin position="69"/>
        <end position="92"/>
    </location>
</feature>
<dbReference type="GeneID" id="31365212"/>
<evidence type="ECO:0000313" key="3">
    <source>
        <dbReference type="Proteomes" id="UP000001396"/>
    </source>
</evidence>
<dbReference type="PANTHER" id="PTHR31142:SF3">
    <property type="entry name" value="THH1_TOM1_TOM3 DOMAIN-CONTAINING PROTEIN"/>
    <property type="match status" value="1"/>
</dbReference>
<feature type="transmembrane region" description="Helical" evidence="1">
    <location>
        <begin position="280"/>
        <end position="301"/>
    </location>
</feature>
<dbReference type="InParanoid" id="D3BNN5"/>
<dbReference type="RefSeq" id="XP_020429117.1">
    <property type="nucleotide sequence ID" value="XM_020580530.1"/>
</dbReference>